<evidence type="ECO:0000313" key="1">
    <source>
        <dbReference type="EMBL" id="SFN86151.1"/>
    </source>
</evidence>
<dbReference type="STRING" id="913024.SAMN05421741_11272"/>
<accession>A0A1I5CHP2</accession>
<protein>
    <recommendedName>
        <fullName evidence="3">DUF4286 domain-containing protein</fullName>
    </recommendedName>
</protein>
<dbReference type="EMBL" id="FOVI01000012">
    <property type="protein sequence ID" value="SFN86151.1"/>
    <property type="molecule type" value="Genomic_DNA"/>
</dbReference>
<dbReference type="AlphaFoldDB" id="A0A1I5CHP2"/>
<reference evidence="2" key="1">
    <citation type="submission" date="2016-10" db="EMBL/GenBank/DDBJ databases">
        <authorList>
            <person name="Varghese N."/>
            <person name="Submissions S."/>
        </authorList>
    </citation>
    <scope>NUCLEOTIDE SEQUENCE [LARGE SCALE GENOMIC DNA]</scope>
    <source>
        <strain evidence="2">DS-12</strain>
    </source>
</reference>
<dbReference type="InterPro" id="IPR025563">
    <property type="entry name" value="DUF4286"/>
</dbReference>
<evidence type="ECO:0000313" key="2">
    <source>
        <dbReference type="Proteomes" id="UP000199036"/>
    </source>
</evidence>
<gene>
    <name evidence="1" type="ORF">SAMN05421741_11272</name>
</gene>
<keyword evidence="2" id="KW-1185">Reference proteome</keyword>
<dbReference type="Proteomes" id="UP000199036">
    <property type="component" value="Unassembled WGS sequence"/>
</dbReference>
<sequence length="104" mass="12125">MIIYNVTINIDESVHEQWLNWMQTKHIKDMLNTGCFKSARLVKVLVDEDMGGVTYSVQYFAENQAALEDYKENHAPLLRSEGLELFADKMLTFRTDLEIISEHE</sequence>
<evidence type="ECO:0008006" key="3">
    <source>
        <dbReference type="Google" id="ProtNLM"/>
    </source>
</evidence>
<proteinExistence type="predicted"/>
<name>A0A1I5CHP2_9FLAO</name>
<dbReference type="OrthoDB" id="1121837at2"/>
<dbReference type="RefSeq" id="WP_091523320.1">
    <property type="nucleotide sequence ID" value="NZ_FOVI01000012.1"/>
</dbReference>
<organism evidence="1 2">
    <name type="scientific">Paenimyroides ummariense</name>
    <dbReference type="NCBI Taxonomy" id="913024"/>
    <lineage>
        <taxon>Bacteria</taxon>
        <taxon>Pseudomonadati</taxon>
        <taxon>Bacteroidota</taxon>
        <taxon>Flavobacteriia</taxon>
        <taxon>Flavobacteriales</taxon>
        <taxon>Flavobacteriaceae</taxon>
        <taxon>Paenimyroides</taxon>
    </lineage>
</organism>
<dbReference type="Pfam" id="PF14114">
    <property type="entry name" value="DUF4286"/>
    <property type="match status" value="1"/>
</dbReference>